<dbReference type="InterPro" id="IPR026875">
    <property type="entry name" value="PHydrolase_assoc_dom"/>
</dbReference>
<dbReference type="InterPro" id="IPR006261">
    <property type="entry name" value="dGTPase"/>
</dbReference>
<dbReference type="Pfam" id="PF13286">
    <property type="entry name" value="HD_assoc"/>
    <property type="match status" value="1"/>
</dbReference>
<dbReference type="HAMAP" id="MF_01212">
    <property type="entry name" value="dGTPase_type2"/>
    <property type="match status" value="1"/>
</dbReference>
<dbReference type="SUPFAM" id="SSF109604">
    <property type="entry name" value="HD-domain/PDEase-like"/>
    <property type="match status" value="1"/>
</dbReference>
<gene>
    <name evidence="4" type="ORF">C0197_00095</name>
</gene>
<dbReference type="Proteomes" id="UP000235731">
    <property type="component" value="Unassembled WGS sequence"/>
</dbReference>
<comment type="caution">
    <text evidence="4">The sequence shown here is derived from an EMBL/GenBank/DDBJ whole genome shotgun (WGS) entry which is preliminary data.</text>
</comment>
<dbReference type="InterPro" id="IPR051094">
    <property type="entry name" value="Diverse_Catalytic_Enzymes"/>
</dbReference>
<dbReference type="InterPro" id="IPR006674">
    <property type="entry name" value="HD_domain"/>
</dbReference>
<dbReference type="SMART" id="SM00471">
    <property type="entry name" value="HDc"/>
    <property type="match status" value="1"/>
</dbReference>
<dbReference type="AlphaFoldDB" id="A0A2N7PLM0"/>
<evidence type="ECO:0000313" key="5">
    <source>
        <dbReference type="Proteomes" id="UP000235731"/>
    </source>
</evidence>
<evidence type="ECO:0000256" key="2">
    <source>
        <dbReference type="HAMAP-Rule" id="MF_01212"/>
    </source>
</evidence>
<feature type="domain" description="HD" evidence="3">
    <location>
        <begin position="78"/>
        <end position="195"/>
    </location>
</feature>
<protein>
    <recommendedName>
        <fullName evidence="2">Deoxyguanosinetriphosphate triphosphohydrolase-like protein</fullName>
    </recommendedName>
</protein>
<dbReference type="GO" id="GO:0016793">
    <property type="term" value="F:triphosphoric monoester hydrolase activity"/>
    <property type="evidence" value="ECO:0007669"/>
    <property type="project" value="InterPro"/>
</dbReference>
<keyword evidence="1 2" id="KW-0378">Hydrolase</keyword>
<dbReference type="InterPro" id="IPR023023">
    <property type="entry name" value="dNTPase_2"/>
</dbReference>
<dbReference type="PROSITE" id="PS51831">
    <property type="entry name" value="HD"/>
    <property type="match status" value="1"/>
</dbReference>
<comment type="similarity">
    <text evidence="2">Belongs to the dGTPase family. Type 2 subfamily.</text>
</comment>
<dbReference type="EMBL" id="PNIE01000003">
    <property type="protein sequence ID" value="PMP64625.1"/>
    <property type="molecule type" value="Genomic_DNA"/>
</dbReference>
<dbReference type="InterPro" id="IPR003607">
    <property type="entry name" value="HD/PDEase_dom"/>
</dbReference>
<dbReference type="Gene3D" id="1.10.3210.10">
    <property type="entry name" value="Hypothetical protein af1432"/>
    <property type="match status" value="1"/>
</dbReference>
<reference evidence="4 5" key="1">
    <citation type="submission" date="2018-01" db="EMBL/GenBank/DDBJ databases">
        <title>Metagenomic assembled genomes from two thermal pools in the Uzon Caldera, Kamchatka, Russia.</title>
        <authorList>
            <person name="Wilkins L."/>
            <person name="Ettinger C."/>
        </authorList>
    </citation>
    <scope>NUCLEOTIDE SEQUENCE [LARGE SCALE GENOMIC DNA]</scope>
    <source>
        <strain evidence="4">ZAV-15</strain>
    </source>
</reference>
<dbReference type="CDD" id="cd00077">
    <property type="entry name" value="HDc"/>
    <property type="match status" value="1"/>
</dbReference>
<dbReference type="Pfam" id="PF01966">
    <property type="entry name" value="HD"/>
    <property type="match status" value="1"/>
</dbReference>
<dbReference type="PANTHER" id="PTHR35795:SF1">
    <property type="entry name" value="BIS(5'-NUCLEOSYL)-TETRAPHOSPHATASE, SYMMETRICAL"/>
    <property type="match status" value="1"/>
</dbReference>
<evidence type="ECO:0000259" key="3">
    <source>
        <dbReference type="PROSITE" id="PS51831"/>
    </source>
</evidence>
<proteinExistence type="inferred from homology"/>
<name>A0A2N7PLM0_9BACT</name>
<dbReference type="NCBIfam" id="NF002327">
    <property type="entry name" value="PRK01286.1-2"/>
    <property type="match status" value="1"/>
</dbReference>
<organism evidence="4 5">
    <name type="scientific">Caldimicrobium thiodismutans</name>
    <dbReference type="NCBI Taxonomy" id="1653476"/>
    <lineage>
        <taxon>Bacteria</taxon>
        <taxon>Pseudomonadati</taxon>
        <taxon>Thermodesulfobacteriota</taxon>
        <taxon>Thermodesulfobacteria</taxon>
        <taxon>Thermodesulfobacteriales</taxon>
        <taxon>Thermodesulfobacteriaceae</taxon>
        <taxon>Caldimicrobium</taxon>
    </lineage>
</organism>
<dbReference type="PANTHER" id="PTHR35795">
    <property type="entry name" value="SLR1885 PROTEIN"/>
    <property type="match status" value="1"/>
</dbReference>
<evidence type="ECO:0000256" key="1">
    <source>
        <dbReference type="ARBA" id="ARBA00022801"/>
    </source>
</evidence>
<accession>A0A2N7PLM0</accession>
<evidence type="ECO:0000313" key="4">
    <source>
        <dbReference type="EMBL" id="PMP64625.1"/>
    </source>
</evidence>
<dbReference type="NCBIfam" id="TIGR01353">
    <property type="entry name" value="dGTP_triPase"/>
    <property type="match status" value="1"/>
</dbReference>
<sequence length="354" mass="41139">MSKLSLREIKEEEELHLLSPKAVKAKFSKGRIRPEEECDIRTAFERDRDRIIHSKAFRRLKHKTQVFLAPRGDHYRTRLTHTLEVAQIARTIAGALRLNTTLTEAIALGHDLGHTPFGHAGEEVLNEILEGGFRHYEQSLRVVDHLEKEGAGLNLTYEVRMGILRHSKGRGPIDVEDDLFLEAQVVRFSDIIAYVNHDLDDAIRAGIIKEEDLPKEIIKELGERHSKRIDTLIKSIVYTSQEINLERITMAPEKLKALEKLREFLFEKVYFSPLVRKEFEKAKKILLSLFEFYDKNFERIEYLVKARELFPTEKKERLIADYLSGMTDRFALYEYMEHFLPKPWGLNLSEGGLG</sequence>